<reference evidence="3 6" key="2">
    <citation type="submission" date="2019-07" db="EMBL/GenBank/DDBJ databases">
        <title>Genomic Encyclopedia of Type Strains, Phase I: the one thousand microbial genomes (KMG-I) project.</title>
        <authorList>
            <person name="Kyrpides N."/>
        </authorList>
    </citation>
    <scope>NUCLEOTIDE SEQUENCE [LARGE SCALE GENOMIC DNA]</scope>
    <source>
        <strain evidence="3 6">DSM 17909</strain>
    </source>
</reference>
<dbReference type="RefSeq" id="WP_045971864.1">
    <property type="nucleotide sequence ID" value="NZ_CAWMED010000001.1"/>
</dbReference>
<dbReference type="EMBL" id="FO704550">
    <property type="protein sequence ID" value="CDG19142.1"/>
    <property type="molecule type" value="Genomic_DNA"/>
</dbReference>
<dbReference type="EMBL" id="VNHN01000110">
    <property type="protein sequence ID" value="TYO94896.1"/>
    <property type="molecule type" value="Genomic_DNA"/>
</dbReference>
<evidence type="ECO:0000313" key="5">
    <source>
        <dbReference type="Proteomes" id="UP000032721"/>
    </source>
</evidence>
<evidence type="ECO:0000313" key="2">
    <source>
        <dbReference type="EMBL" id="CDG19142.1"/>
    </source>
</evidence>
<dbReference type="AlphaFoldDB" id="A0A068QVV5"/>
<dbReference type="Pfam" id="PF10809">
    <property type="entry name" value="DUF2732"/>
    <property type="match status" value="1"/>
</dbReference>
<reference evidence="2 5" key="1">
    <citation type="submission" date="2013-07" db="EMBL/GenBank/DDBJ databases">
        <authorList>
            <person name="Genoscope - CEA"/>
        </authorList>
    </citation>
    <scope>NUCLEOTIDE SEQUENCE [LARGE SCALE GENOMIC DNA]</scope>
    <source>
        <strain evidence="2">FRM16</strain>
        <strain evidence="5">FRM16 / DSM 17909</strain>
    </source>
</reference>
<dbReference type="Proteomes" id="UP000032721">
    <property type="component" value="Chromosome"/>
</dbReference>
<evidence type="ECO:0000313" key="6">
    <source>
        <dbReference type="Proteomes" id="UP000324170"/>
    </source>
</evidence>
<dbReference type="EMBL" id="VNHN01000034">
    <property type="protein sequence ID" value="TYP04397.1"/>
    <property type="molecule type" value="Genomic_DNA"/>
</dbReference>
<dbReference type="InterPro" id="IPR020126">
    <property type="entry name" value="DUF2732"/>
</dbReference>
<name>A0A068QVV5_9GAMM</name>
<dbReference type="KEGG" id="xdo:XDD1_2865"/>
<evidence type="ECO:0000313" key="1">
    <source>
        <dbReference type="EMBL" id="CDG18564.1"/>
    </source>
</evidence>
<dbReference type="HOGENOM" id="CLU_189951_1_0_6"/>
<accession>A0A068QVV5</accession>
<proteinExistence type="predicted"/>
<dbReference type="KEGG" id="xdo:XDD1_3452"/>
<dbReference type="EMBL" id="FO704550">
    <property type="protein sequence ID" value="CDG18564.1"/>
    <property type="molecule type" value="Genomic_DNA"/>
</dbReference>
<dbReference type="STRING" id="351671.XDD1_2865"/>
<keyword evidence="6" id="KW-1185">Reference proteome</keyword>
<dbReference type="OrthoDB" id="6448058at2"/>
<dbReference type="Proteomes" id="UP000324170">
    <property type="component" value="Unassembled WGS sequence"/>
</dbReference>
<sequence>MENINIEQLIKQVREDERKHYADWYSSRLDKLSTYVLKNKMEYSASAELLQSESESINRQAQEWSYV</sequence>
<protein>
    <submittedName>
        <fullName evidence="3">Uncharacterized protein DUF2732</fullName>
    </submittedName>
</protein>
<gene>
    <name evidence="4" type="ORF">LY16_02201</name>
    <name evidence="3" type="ORF">LY16_03577</name>
    <name evidence="1" type="ORF">XDD1_2865</name>
    <name evidence="2" type="ORF">XDD1_3452</name>
</gene>
<organism evidence="2 5">
    <name type="scientific">Xenorhabdus doucetiae</name>
    <dbReference type="NCBI Taxonomy" id="351671"/>
    <lineage>
        <taxon>Bacteria</taxon>
        <taxon>Pseudomonadati</taxon>
        <taxon>Pseudomonadota</taxon>
        <taxon>Gammaproteobacteria</taxon>
        <taxon>Enterobacterales</taxon>
        <taxon>Morganellaceae</taxon>
        <taxon>Xenorhabdus</taxon>
    </lineage>
</organism>
<evidence type="ECO:0000313" key="4">
    <source>
        <dbReference type="EMBL" id="TYP04397.1"/>
    </source>
</evidence>
<evidence type="ECO:0000313" key="3">
    <source>
        <dbReference type="EMBL" id="TYO94896.1"/>
    </source>
</evidence>